<feature type="transmembrane region" description="Helical" evidence="1">
    <location>
        <begin position="117"/>
        <end position="140"/>
    </location>
</feature>
<dbReference type="InterPro" id="IPR010406">
    <property type="entry name" value="DUF1003"/>
</dbReference>
<feature type="transmembrane region" description="Helical" evidence="1">
    <location>
        <begin position="152"/>
        <end position="175"/>
    </location>
</feature>
<dbReference type="PANTHER" id="PTHR41386">
    <property type="entry name" value="INTEGRAL MEMBRANE PROTEIN-RELATED"/>
    <property type="match status" value="1"/>
</dbReference>
<evidence type="ECO:0000313" key="3">
    <source>
        <dbReference type="Proteomes" id="UP000237889"/>
    </source>
</evidence>
<protein>
    <recommendedName>
        <fullName evidence="4">DUF1003 domain-containing protein</fullName>
    </recommendedName>
</protein>
<reference evidence="2 3" key="1">
    <citation type="submission" date="2018-03" db="EMBL/GenBank/DDBJ databases">
        <title>Genome sequencing of Phreatobacter sp.</title>
        <authorList>
            <person name="Kim S.-J."/>
            <person name="Heo J."/>
            <person name="Kwon S.-W."/>
        </authorList>
    </citation>
    <scope>NUCLEOTIDE SEQUENCE [LARGE SCALE GENOMIC DNA]</scope>
    <source>
        <strain evidence="2 3">S-12</strain>
    </source>
</reference>
<dbReference type="EMBL" id="CP027668">
    <property type="protein sequence ID" value="AVO43825.1"/>
    <property type="molecule type" value="Genomic_DNA"/>
</dbReference>
<keyword evidence="1" id="KW-0812">Transmembrane</keyword>
<dbReference type="OrthoDB" id="9795736at2"/>
<gene>
    <name evidence="2" type="ORF">C6569_01360</name>
</gene>
<keyword evidence="1" id="KW-1133">Transmembrane helix</keyword>
<evidence type="ECO:0000313" key="2">
    <source>
        <dbReference type="EMBL" id="AVO43825.1"/>
    </source>
</evidence>
<organism evidence="2 3">
    <name type="scientific">Phreatobacter cathodiphilus</name>
    <dbReference type="NCBI Taxonomy" id="1868589"/>
    <lineage>
        <taxon>Bacteria</taxon>
        <taxon>Pseudomonadati</taxon>
        <taxon>Pseudomonadota</taxon>
        <taxon>Alphaproteobacteria</taxon>
        <taxon>Hyphomicrobiales</taxon>
        <taxon>Phreatobacteraceae</taxon>
        <taxon>Phreatobacter</taxon>
    </lineage>
</organism>
<sequence length="241" mass="27258">MARARAGDDEAHLVCALTGRPIRPGHEIRLSAIRPGVADLIRRDAPAIGPSDVIDRAIVADYRSRYVEDLLKAERGEITALERDVVDSLRNQEITAANIEERIDEGRTTGERLADKVAEFGGSWTFIIAFFALLAVWMALNVVVASRAFDPYPFILLNLILSCIAAVQAPIIMMSQRRQEAKDRRRSENDYRVNLKAELEIRHLHEKIDHLLNRQWERFAEIQAMQIELLQDLRASRGPAA</sequence>
<accession>A0A2S0N6R4</accession>
<keyword evidence="3" id="KW-1185">Reference proteome</keyword>
<evidence type="ECO:0008006" key="4">
    <source>
        <dbReference type="Google" id="ProtNLM"/>
    </source>
</evidence>
<dbReference type="KEGG" id="phr:C6569_01360"/>
<dbReference type="Pfam" id="PF06210">
    <property type="entry name" value="DUF1003"/>
    <property type="match status" value="1"/>
</dbReference>
<proteinExistence type="predicted"/>
<dbReference type="Proteomes" id="UP000237889">
    <property type="component" value="Chromosome"/>
</dbReference>
<dbReference type="PANTHER" id="PTHR41386:SF1">
    <property type="entry name" value="MEMBRANE PROTEIN"/>
    <property type="match status" value="1"/>
</dbReference>
<keyword evidence="1" id="KW-0472">Membrane</keyword>
<dbReference type="RefSeq" id="WP_106747155.1">
    <property type="nucleotide sequence ID" value="NZ_CP027668.1"/>
</dbReference>
<name>A0A2S0N6R4_9HYPH</name>
<dbReference type="AlphaFoldDB" id="A0A2S0N6R4"/>
<evidence type="ECO:0000256" key="1">
    <source>
        <dbReference type="SAM" id="Phobius"/>
    </source>
</evidence>